<name>A0A395IU98_9HELO</name>
<evidence type="ECO:0000313" key="1">
    <source>
        <dbReference type="EMBL" id="RAL62983.1"/>
    </source>
</evidence>
<sequence length="127" mass="13861">MFKAGSTAIGKLALGMELHHFDSIDAPLHDLVRTVAHNLELNKKVSTMGIGILTYMGSSKTIEDNIAHVQELLEEAIKNVKGAGTEDLPIQDAALKASCIVDYLVRATDEKGNKLSEKYRNNAAWLL</sequence>
<proteinExistence type="predicted"/>
<keyword evidence="2" id="KW-1185">Reference proteome</keyword>
<dbReference type="Proteomes" id="UP000249056">
    <property type="component" value="Unassembled WGS sequence"/>
</dbReference>
<dbReference type="EMBL" id="QKRW01000021">
    <property type="protein sequence ID" value="RAL62983.1"/>
    <property type="molecule type" value="Genomic_DNA"/>
</dbReference>
<gene>
    <name evidence="1" type="ORF">DID88_004070</name>
</gene>
<dbReference type="OrthoDB" id="1470350at2759"/>
<comment type="caution">
    <text evidence="1">The sequence shown here is derived from an EMBL/GenBank/DDBJ whole genome shotgun (WGS) entry which is preliminary data.</text>
</comment>
<dbReference type="AlphaFoldDB" id="A0A395IU98"/>
<organism evidence="1 2">
    <name type="scientific">Monilinia fructigena</name>
    <dbReference type="NCBI Taxonomy" id="38457"/>
    <lineage>
        <taxon>Eukaryota</taxon>
        <taxon>Fungi</taxon>
        <taxon>Dikarya</taxon>
        <taxon>Ascomycota</taxon>
        <taxon>Pezizomycotina</taxon>
        <taxon>Leotiomycetes</taxon>
        <taxon>Helotiales</taxon>
        <taxon>Sclerotiniaceae</taxon>
        <taxon>Monilinia</taxon>
    </lineage>
</organism>
<reference evidence="1 2" key="1">
    <citation type="submission" date="2018-06" db="EMBL/GenBank/DDBJ databases">
        <title>Genome Sequence of the Brown Rot Fungal Pathogen Monilinia fructigena.</title>
        <authorList>
            <person name="Landi L."/>
            <person name="De Miccolis Angelini R.M."/>
            <person name="Pollastro S."/>
            <person name="Abate D."/>
            <person name="Faretra F."/>
            <person name="Romanazzi G."/>
        </authorList>
    </citation>
    <scope>NUCLEOTIDE SEQUENCE [LARGE SCALE GENOMIC DNA]</scope>
    <source>
        <strain evidence="1 2">Mfrg269</strain>
    </source>
</reference>
<protein>
    <submittedName>
        <fullName evidence="1">Uncharacterized protein</fullName>
    </submittedName>
</protein>
<accession>A0A395IU98</accession>
<evidence type="ECO:0000313" key="2">
    <source>
        <dbReference type="Proteomes" id="UP000249056"/>
    </source>
</evidence>